<evidence type="ECO:0000256" key="4">
    <source>
        <dbReference type="ARBA" id="ARBA00022723"/>
    </source>
</evidence>
<gene>
    <name evidence="7" type="ORF">GJ744_003119</name>
</gene>
<dbReference type="GO" id="GO:0008395">
    <property type="term" value="F:steroid hydroxylase activity"/>
    <property type="evidence" value="ECO:0007669"/>
    <property type="project" value="TreeGrafter"/>
</dbReference>
<feature type="binding site" description="axial binding residue" evidence="6">
    <location>
        <position position="447"/>
    </location>
    <ligand>
        <name>heme</name>
        <dbReference type="ChEBI" id="CHEBI:30413"/>
    </ligand>
    <ligandPart>
        <name>Fe</name>
        <dbReference type="ChEBI" id="CHEBI:18248"/>
    </ligandPart>
</feature>
<dbReference type="Proteomes" id="UP000606974">
    <property type="component" value="Unassembled WGS sequence"/>
</dbReference>
<comment type="caution">
    <text evidence="7">The sequence shown here is derived from an EMBL/GenBank/DDBJ whole genome shotgun (WGS) entry which is preliminary data.</text>
</comment>
<dbReference type="InterPro" id="IPR002403">
    <property type="entry name" value="Cyt_P450_E_grp-IV"/>
</dbReference>
<keyword evidence="3 6" id="KW-0349">Heme</keyword>
<comment type="similarity">
    <text evidence="2">Belongs to the cytochrome P450 family.</text>
</comment>
<dbReference type="GO" id="GO:0020037">
    <property type="term" value="F:heme binding"/>
    <property type="evidence" value="ECO:0007669"/>
    <property type="project" value="InterPro"/>
</dbReference>
<dbReference type="EMBL" id="JAACFV010000016">
    <property type="protein sequence ID" value="KAF7511886.1"/>
    <property type="molecule type" value="Genomic_DNA"/>
</dbReference>
<dbReference type="OrthoDB" id="1470350at2759"/>
<reference evidence="7" key="1">
    <citation type="submission" date="2020-02" db="EMBL/GenBank/DDBJ databases">
        <authorList>
            <person name="Palmer J.M."/>
        </authorList>
    </citation>
    <scope>NUCLEOTIDE SEQUENCE</scope>
    <source>
        <strain evidence="7">EPUS1.4</strain>
        <tissue evidence="7">Thallus</tissue>
    </source>
</reference>
<protein>
    <recommendedName>
        <fullName evidence="9">Cytochrome P450</fullName>
    </recommendedName>
</protein>
<comment type="cofactor">
    <cofactor evidence="1 6">
        <name>heme</name>
        <dbReference type="ChEBI" id="CHEBI:30413"/>
    </cofactor>
</comment>
<sequence>MFGAVLLSFVGPLILWRLYAFTIKPWCRPNEPKEIPYWIPYLGHGIPYVQNGLGLISGARKYFNDTREPFAITIFGKKLYFVTSPEDATAFFKESETLSFDKIVREIASSFGVSDTALYDFNRQPLGEKDDVVSRKTGIKNPHLKSLSQLNKDFMKQQFLPGERYYELQDRFLGYIETSLIQVNTSNKPATCEAASHEHTSLMEWSQSVLIDAGVRALFGDKLLELDPDLPKHFLKFNDELWKLLYKWPGATQTRAAKSQCIKTIQQYLALPKHERPGAAYVVEVMEATQRALGIPEDDIATVLFMLLWSTNTNTYKLLFWALAHLLQDPDLLATIRDETAPAIKPGKGVSIPYLIDSCPWLSALFNEVLRVYDGVSSTRLVTAPTSIGGKALPVGSRVVVPVQQLHFNRSIYGPDVNEFAPERFIRSKNLTHSSSYRPFGGGTSYCPGRLLARQEVSVFIALALARFDVEIVGERGVPVVDKGLPAGGVMSPKPGEDLLLRLSPRSV</sequence>
<dbReference type="InterPro" id="IPR036396">
    <property type="entry name" value="Cyt_P450_sf"/>
</dbReference>
<organism evidence="7 8">
    <name type="scientific">Endocarpon pusillum</name>
    <dbReference type="NCBI Taxonomy" id="364733"/>
    <lineage>
        <taxon>Eukaryota</taxon>
        <taxon>Fungi</taxon>
        <taxon>Dikarya</taxon>
        <taxon>Ascomycota</taxon>
        <taxon>Pezizomycotina</taxon>
        <taxon>Eurotiomycetes</taxon>
        <taxon>Chaetothyriomycetidae</taxon>
        <taxon>Verrucariales</taxon>
        <taxon>Verrucariaceae</taxon>
        <taxon>Endocarpon</taxon>
    </lineage>
</organism>
<dbReference type="Gene3D" id="1.10.630.10">
    <property type="entry name" value="Cytochrome P450"/>
    <property type="match status" value="1"/>
</dbReference>
<accession>A0A8H7E9N2</accession>
<keyword evidence="4 6" id="KW-0479">Metal-binding</keyword>
<evidence type="ECO:0000313" key="8">
    <source>
        <dbReference type="Proteomes" id="UP000606974"/>
    </source>
</evidence>
<dbReference type="PANTHER" id="PTHR24304:SF2">
    <property type="entry name" value="24-HYDROXYCHOLESTEROL 7-ALPHA-HYDROXYLASE"/>
    <property type="match status" value="1"/>
</dbReference>
<dbReference type="CDD" id="cd11040">
    <property type="entry name" value="CYP7_CYP8-like"/>
    <property type="match status" value="1"/>
</dbReference>
<proteinExistence type="inferred from homology"/>
<keyword evidence="5 6" id="KW-0408">Iron</keyword>
<evidence type="ECO:0000256" key="2">
    <source>
        <dbReference type="ARBA" id="ARBA00010617"/>
    </source>
</evidence>
<dbReference type="InterPro" id="IPR001128">
    <property type="entry name" value="Cyt_P450"/>
</dbReference>
<dbReference type="PANTHER" id="PTHR24304">
    <property type="entry name" value="CYTOCHROME P450 FAMILY 7"/>
    <property type="match status" value="1"/>
</dbReference>
<dbReference type="InterPro" id="IPR050529">
    <property type="entry name" value="CYP450_sterol_14alpha_dmase"/>
</dbReference>
<evidence type="ECO:0000256" key="3">
    <source>
        <dbReference type="ARBA" id="ARBA00022617"/>
    </source>
</evidence>
<dbReference type="GO" id="GO:0005506">
    <property type="term" value="F:iron ion binding"/>
    <property type="evidence" value="ECO:0007669"/>
    <property type="project" value="InterPro"/>
</dbReference>
<evidence type="ECO:0000256" key="1">
    <source>
        <dbReference type="ARBA" id="ARBA00001971"/>
    </source>
</evidence>
<dbReference type="SUPFAM" id="SSF48264">
    <property type="entry name" value="Cytochrome P450"/>
    <property type="match status" value="1"/>
</dbReference>
<dbReference type="GO" id="GO:0016705">
    <property type="term" value="F:oxidoreductase activity, acting on paired donors, with incorporation or reduction of molecular oxygen"/>
    <property type="evidence" value="ECO:0007669"/>
    <property type="project" value="InterPro"/>
</dbReference>
<dbReference type="PRINTS" id="PR00465">
    <property type="entry name" value="EP450IV"/>
</dbReference>
<evidence type="ECO:0000313" key="7">
    <source>
        <dbReference type="EMBL" id="KAF7511886.1"/>
    </source>
</evidence>
<evidence type="ECO:0000256" key="5">
    <source>
        <dbReference type="ARBA" id="ARBA00023004"/>
    </source>
</evidence>
<keyword evidence="8" id="KW-1185">Reference proteome</keyword>
<name>A0A8H7E9N2_9EURO</name>
<dbReference type="Pfam" id="PF00067">
    <property type="entry name" value="p450"/>
    <property type="match status" value="1"/>
</dbReference>
<dbReference type="AlphaFoldDB" id="A0A8H7E9N2"/>
<evidence type="ECO:0008006" key="9">
    <source>
        <dbReference type="Google" id="ProtNLM"/>
    </source>
</evidence>
<evidence type="ECO:0000256" key="6">
    <source>
        <dbReference type="PIRSR" id="PIRSR602403-1"/>
    </source>
</evidence>